<dbReference type="GO" id="GO:0003700">
    <property type="term" value="F:DNA-binding transcription factor activity"/>
    <property type="evidence" value="ECO:0007669"/>
    <property type="project" value="InterPro"/>
</dbReference>
<dbReference type="InterPro" id="IPR001845">
    <property type="entry name" value="HTH_ArsR_DNA-bd_dom"/>
</dbReference>
<dbReference type="GO" id="GO:0003677">
    <property type="term" value="F:DNA binding"/>
    <property type="evidence" value="ECO:0007669"/>
    <property type="project" value="UniProtKB-KW"/>
</dbReference>
<evidence type="ECO:0000313" key="6">
    <source>
        <dbReference type="Proteomes" id="UP001280897"/>
    </source>
</evidence>
<proteinExistence type="predicted"/>
<name>A0AAN6BE58_PEDAC</name>
<evidence type="ECO:0000256" key="1">
    <source>
        <dbReference type="ARBA" id="ARBA00023015"/>
    </source>
</evidence>
<dbReference type="SMART" id="SM00418">
    <property type="entry name" value="HTH_ARSR"/>
    <property type="match status" value="1"/>
</dbReference>
<evidence type="ECO:0000256" key="3">
    <source>
        <dbReference type="ARBA" id="ARBA00023163"/>
    </source>
</evidence>
<dbReference type="RefSeq" id="WP_008841502.1">
    <property type="nucleotide sequence ID" value="NZ_CP050079.1"/>
</dbReference>
<dbReference type="Proteomes" id="UP001280897">
    <property type="component" value="Unassembled WGS sequence"/>
</dbReference>
<dbReference type="PANTHER" id="PTHR43132:SF6">
    <property type="entry name" value="HTH-TYPE TRANSCRIPTIONAL REPRESSOR CZRA"/>
    <property type="match status" value="1"/>
</dbReference>
<organism evidence="5 6">
    <name type="scientific">Pediococcus acidilactici</name>
    <dbReference type="NCBI Taxonomy" id="1254"/>
    <lineage>
        <taxon>Bacteria</taxon>
        <taxon>Bacillati</taxon>
        <taxon>Bacillota</taxon>
        <taxon>Bacilli</taxon>
        <taxon>Lactobacillales</taxon>
        <taxon>Lactobacillaceae</taxon>
        <taxon>Pediococcus</taxon>
        <taxon>Pediococcus acidilactici group</taxon>
    </lineage>
</organism>
<evidence type="ECO:0000259" key="4">
    <source>
        <dbReference type="PROSITE" id="PS50987"/>
    </source>
</evidence>
<reference evidence="5" key="1">
    <citation type="journal article" date="2023" name="PeerJ">
        <title>Selection and evaluation of lactic acid bacteria from chicken feces in Thailand as potential probiotics.</title>
        <authorList>
            <person name="Khurajog B."/>
            <person name="Disastra Y."/>
            <person name="Lawwyne L.D."/>
            <person name="Sirichokchatchawan W."/>
            <person name="Niyomtham W."/>
            <person name="Yindee J."/>
            <person name="Hampson D.J."/>
            <person name="Prapasarakul N."/>
        </authorList>
    </citation>
    <scope>NUCLEOTIDE SEQUENCE</scope>
    <source>
        <strain evidence="5">BF9</strain>
    </source>
</reference>
<dbReference type="EMBL" id="JAWJAV010000002">
    <property type="protein sequence ID" value="MDV2620943.1"/>
    <property type="molecule type" value="Genomic_DNA"/>
</dbReference>
<dbReference type="CDD" id="cd00090">
    <property type="entry name" value="HTH_ARSR"/>
    <property type="match status" value="1"/>
</dbReference>
<dbReference type="PROSITE" id="PS50987">
    <property type="entry name" value="HTH_ARSR_2"/>
    <property type="match status" value="1"/>
</dbReference>
<evidence type="ECO:0000256" key="2">
    <source>
        <dbReference type="ARBA" id="ARBA00023125"/>
    </source>
</evidence>
<dbReference type="PRINTS" id="PR00778">
    <property type="entry name" value="HTHARSR"/>
</dbReference>
<dbReference type="NCBIfam" id="NF033788">
    <property type="entry name" value="HTH_metalloreg"/>
    <property type="match status" value="1"/>
</dbReference>
<keyword evidence="2" id="KW-0238">DNA-binding</keyword>
<gene>
    <name evidence="5" type="ORF">R0G89_04255</name>
</gene>
<accession>A0AAN6BE58</accession>
<feature type="domain" description="HTH arsR-type" evidence="4">
    <location>
        <begin position="7"/>
        <end position="109"/>
    </location>
</feature>
<dbReference type="InterPro" id="IPR051011">
    <property type="entry name" value="Metal_resp_trans_reg"/>
</dbReference>
<dbReference type="PANTHER" id="PTHR43132">
    <property type="entry name" value="ARSENICAL RESISTANCE OPERON REPRESSOR ARSR-RELATED"/>
    <property type="match status" value="1"/>
</dbReference>
<evidence type="ECO:0000313" key="5">
    <source>
        <dbReference type="EMBL" id="MDV2620943.1"/>
    </source>
</evidence>
<keyword evidence="3" id="KW-0804">Transcription</keyword>
<dbReference type="InterPro" id="IPR011991">
    <property type="entry name" value="ArsR-like_HTH"/>
</dbReference>
<dbReference type="InterPro" id="IPR036388">
    <property type="entry name" value="WH-like_DNA-bd_sf"/>
</dbReference>
<sequence>MDNLNQIKTEFSNLSDFLIAIGDEKRQAIIMALLAENACQGLRASELTSVTKLSRPAVSHHLKILREAHLIKYQRVGTKNYYYLSHQIKEIEQLQNLLTHINDCINEGD</sequence>
<dbReference type="AlphaFoldDB" id="A0AAN6BE58"/>
<dbReference type="SUPFAM" id="SSF46785">
    <property type="entry name" value="Winged helix' DNA-binding domain"/>
    <property type="match status" value="1"/>
</dbReference>
<dbReference type="Gene3D" id="1.10.10.10">
    <property type="entry name" value="Winged helix-like DNA-binding domain superfamily/Winged helix DNA-binding domain"/>
    <property type="match status" value="1"/>
</dbReference>
<comment type="caution">
    <text evidence="5">The sequence shown here is derived from an EMBL/GenBank/DDBJ whole genome shotgun (WGS) entry which is preliminary data.</text>
</comment>
<dbReference type="Pfam" id="PF01022">
    <property type="entry name" value="HTH_5"/>
    <property type="match status" value="1"/>
</dbReference>
<dbReference type="GeneID" id="57366827"/>
<dbReference type="InterPro" id="IPR036390">
    <property type="entry name" value="WH_DNA-bd_sf"/>
</dbReference>
<reference evidence="5" key="2">
    <citation type="submission" date="2023-10" db="EMBL/GenBank/DDBJ databases">
        <authorList>
            <person name="Khurajog B."/>
        </authorList>
    </citation>
    <scope>NUCLEOTIDE SEQUENCE</scope>
    <source>
        <strain evidence="5">BF9</strain>
    </source>
</reference>
<protein>
    <submittedName>
        <fullName evidence="5">Metalloregulator ArsR/SmtB family transcription factor</fullName>
    </submittedName>
</protein>
<keyword evidence="1" id="KW-0805">Transcription regulation</keyword>